<comment type="catalytic activity">
    <reaction evidence="1">
        <text>4-hydroxy-4-methyl-2-oxoglutarate = 2 pyruvate</text>
        <dbReference type="Rhea" id="RHEA:22748"/>
        <dbReference type="ChEBI" id="CHEBI:15361"/>
        <dbReference type="ChEBI" id="CHEBI:58276"/>
        <dbReference type="EC" id="4.1.3.17"/>
    </reaction>
</comment>
<evidence type="ECO:0000313" key="14">
    <source>
        <dbReference type="Proteomes" id="UP000558113"/>
    </source>
</evidence>
<evidence type="ECO:0000256" key="11">
    <source>
        <dbReference type="ARBA" id="ARBA00047973"/>
    </source>
</evidence>
<evidence type="ECO:0000256" key="3">
    <source>
        <dbReference type="ARBA" id="ARBA00008621"/>
    </source>
</evidence>
<feature type="binding site" evidence="12">
    <location>
        <position position="137"/>
    </location>
    <ligand>
        <name>Mg(2+)</name>
        <dbReference type="ChEBI" id="CHEBI:18420"/>
    </ligand>
</feature>
<dbReference type="OrthoDB" id="9784786at2"/>
<dbReference type="SUPFAM" id="SSF89562">
    <property type="entry name" value="RraA-like"/>
    <property type="match status" value="1"/>
</dbReference>
<dbReference type="NCBIfam" id="NF006093">
    <property type="entry name" value="PRK08245.1"/>
    <property type="match status" value="1"/>
</dbReference>
<evidence type="ECO:0000256" key="1">
    <source>
        <dbReference type="ARBA" id="ARBA00001342"/>
    </source>
</evidence>
<dbReference type="Gene3D" id="3.50.30.40">
    <property type="entry name" value="Ribonuclease E inhibitor RraA/RraA-like"/>
    <property type="match status" value="1"/>
</dbReference>
<dbReference type="Proteomes" id="UP000558113">
    <property type="component" value="Unassembled WGS sequence"/>
</dbReference>
<comment type="catalytic activity">
    <reaction evidence="11">
        <text>oxaloacetate + H(+) = pyruvate + CO2</text>
        <dbReference type="Rhea" id="RHEA:15641"/>
        <dbReference type="ChEBI" id="CHEBI:15361"/>
        <dbReference type="ChEBI" id="CHEBI:15378"/>
        <dbReference type="ChEBI" id="CHEBI:16452"/>
        <dbReference type="ChEBI" id="CHEBI:16526"/>
        <dbReference type="EC" id="4.1.1.112"/>
    </reaction>
</comment>
<dbReference type="EC" id="4.1.3.17" evidence="5"/>
<evidence type="ECO:0000256" key="4">
    <source>
        <dbReference type="ARBA" id="ARBA00011233"/>
    </source>
</evidence>
<comment type="similarity">
    <text evidence="3">Belongs to the class II aldolase/RraA-like family.</text>
</comment>
<sequence length="251" mass="27967">MTYIVKNTATISDELLEELKLVSVSTASHTLVEMGYRNAYMQGIMPLAFPDDQQSAVGRAVTLRFIPLREDLVKQQYESDKLEESPHRTSLESMTKNDVLVIDTGSHMETGVIGDIFTRRVRYLGGQAIIVDGCIRDLQRVKDVNFPVYAKGVHGGAIPRSLMSVGFNEPIRCGGVSVVPGDIILADRDGVVAIPPQCVEEIVKIARAHDELEERWIKMKLDEGASLHTHYPPNAEAKIEFENWKKENGYA</sequence>
<comment type="subunit">
    <text evidence="4">Homotrimer.</text>
</comment>
<dbReference type="Pfam" id="PF03737">
    <property type="entry name" value="RraA-like"/>
    <property type="match status" value="1"/>
</dbReference>
<evidence type="ECO:0000256" key="2">
    <source>
        <dbReference type="ARBA" id="ARBA00001968"/>
    </source>
</evidence>
<dbReference type="GO" id="GO:0046872">
    <property type="term" value="F:metal ion binding"/>
    <property type="evidence" value="ECO:0007669"/>
    <property type="project" value="UniProtKB-KW"/>
</dbReference>
<comment type="caution">
    <text evidence="13">The sequence shown here is derived from an EMBL/GenBank/DDBJ whole genome shotgun (WGS) entry which is preliminary data.</text>
</comment>
<dbReference type="GO" id="GO:0008948">
    <property type="term" value="F:oxaloacetate decarboxylase activity"/>
    <property type="evidence" value="ECO:0007669"/>
    <property type="project" value="UniProtKB-EC"/>
</dbReference>
<gene>
    <name evidence="13" type="ORF">GT003_18170</name>
</gene>
<keyword evidence="14" id="KW-1185">Reference proteome</keyword>
<evidence type="ECO:0000256" key="12">
    <source>
        <dbReference type="PIRSR" id="PIRSR605493-1"/>
    </source>
</evidence>
<reference evidence="13 14" key="1">
    <citation type="submission" date="2020-01" db="EMBL/GenBank/DDBJ databases">
        <title>Paenibacillus soybeanensis sp. nov. isolated from the nodules of soybean (Glycine max(L.) Merr).</title>
        <authorList>
            <person name="Wang H."/>
        </authorList>
    </citation>
    <scope>NUCLEOTIDE SEQUENCE [LARGE SCALE GENOMIC DNA]</scope>
    <source>
        <strain evidence="13 14">DSM 23054</strain>
    </source>
</reference>
<protein>
    <recommendedName>
        <fullName evidence="7">Putative 4-hydroxy-4-methyl-2-oxoglutarate aldolase</fullName>
        <ecNumber evidence="6">4.1.1.112</ecNumber>
        <ecNumber evidence="5">4.1.3.17</ecNumber>
    </recommendedName>
    <alternativeName>
        <fullName evidence="10">Oxaloacetate decarboxylase</fullName>
    </alternativeName>
    <alternativeName>
        <fullName evidence="9">RraA-like protein</fullName>
    </alternativeName>
</protein>
<dbReference type="AlphaFoldDB" id="A0A7X4YQZ1"/>
<dbReference type="InterPro" id="IPR005493">
    <property type="entry name" value="RraA/RraA-like"/>
</dbReference>
<name>A0A7X4YQZ1_9BACL</name>
<keyword evidence="12" id="KW-0460">Magnesium</keyword>
<evidence type="ECO:0000256" key="9">
    <source>
        <dbReference type="ARBA" id="ARBA00030169"/>
    </source>
</evidence>
<comment type="cofactor">
    <cofactor evidence="12">
        <name>Mg(2+)</name>
        <dbReference type="ChEBI" id="CHEBI:18420"/>
    </cofactor>
</comment>
<comment type="cofactor">
    <cofactor evidence="2">
        <name>a divalent metal cation</name>
        <dbReference type="ChEBI" id="CHEBI:60240"/>
    </cofactor>
</comment>
<dbReference type="PANTHER" id="PTHR33254:SF16">
    <property type="entry name" value="BLR3842 PROTEIN"/>
    <property type="match status" value="1"/>
</dbReference>
<dbReference type="PANTHER" id="PTHR33254">
    <property type="entry name" value="4-HYDROXY-4-METHYL-2-OXOGLUTARATE ALDOLASE 3-RELATED"/>
    <property type="match status" value="1"/>
</dbReference>
<evidence type="ECO:0000313" key="13">
    <source>
        <dbReference type="EMBL" id="NBC70931.1"/>
    </source>
</evidence>
<proteinExistence type="inferred from homology"/>
<dbReference type="RefSeq" id="WP_161700376.1">
    <property type="nucleotide sequence ID" value="NZ_JAAAMU010000009.1"/>
</dbReference>
<dbReference type="CDD" id="cd16841">
    <property type="entry name" value="RraA_family"/>
    <property type="match status" value="1"/>
</dbReference>
<keyword evidence="12" id="KW-0479">Metal-binding</keyword>
<dbReference type="InterPro" id="IPR036704">
    <property type="entry name" value="RraA/RraA-like_sf"/>
</dbReference>
<organism evidence="13 14">
    <name type="scientific">Paenibacillus sacheonensis</name>
    <dbReference type="NCBI Taxonomy" id="742054"/>
    <lineage>
        <taxon>Bacteria</taxon>
        <taxon>Bacillati</taxon>
        <taxon>Bacillota</taxon>
        <taxon>Bacilli</taxon>
        <taxon>Bacillales</taxon>
        <taxon>Paenibacillaceae</taxon>
        <taxon>Paenibacillus</taxon>
    </lineage>
</organism>
<evidence type="ECO:0000256" key="7">
    <source>
        <dbReference type="ARBA" id="ARBA00016549"/>
    </source>
</evidence>
<dbReference type="EMBL" id="JAAAMU010000009">
    <property type="protein sequence ID" value="NBC70931.1"/>
    <property type="molecule type" value="Genomic_DNA"/>
</dbReference>
<feature type="binding site" evidence="12">
    <location>
        <position position="136"/>
    </location>
    <ligand>
        <name>substrate</name>
    </ligand>
</feature>
<dbReference type="GO" id="GO:0047443">
    <property type="term" value="F:4-hydroxy-4-methyl-2-oxoglutarate aldolase activity"/>
    <property type="evidence" value="ECO:0007669"/>
    <property type="project" value="UniProtKB-EC"/>
</dbReference>
<comment type="function">
    <text evidence="8">Catalyzes the aldol cleavage of 4-hydroxy-4-methyl-2-oxoglutarate (HMG) into 2 molecules of pyruvate. Also contains a secondary oxaloacetate (OAA) decarboxylase activity due to the common pyruvate enolate transition state formed following C-C bond cleavage in the retro-aldol and decarboxylation reactions.</text>
</comment>
<evidence type="ECO:0000256" key="10">
    <source>
        <dbReference type="ARBA" id="ARBA00032305"/>
    </source>
</evidence>
<evidence type="ECO:0000256" key="6">
    <source>
        <dbReference type="ARBA" id="ARBA00012947"/>
    </source>
</evidence>
<evidence type="ECO:0000256" key="5">
    <source>
        <dbReference type="ARBA" id="ARBA00012213"/>
    </source>
</evidence>
<dbReference type="EC" id="4.1.1.112" evidence="6"/>
<accession>A0A7X4YQZ1</accession>
<evidence type="ECO:0000256" key="8">
    <source>
        <dbReference type="ARBA" id="ARBA00025046"/>
    </source>
</evidence>